<protein>
    <submittedName>
        <fullName evidence="7">RNA polymerase sigma-70 factor</fullName>
    </submittedName>
</protein>
<dbReference type="CDD" id="cd06171">
    <property type="entry name" value="Sigma70_r4"/>
    <property type="match status" value="1"/>
</dbReference>
<evidence type="ECO:0000259" key="5">
    <source>
        <dbReference type="Pfam" id="PF04542"/>
    </source>
</evidence>
<keyword evidence="8" id="KW-1185">Reference proteome</keyword>
<feature type="domain" description="RNA polymerase sigma-70 region 2" evidence="5">
    <location>
        <begin position="15"/>
        <end position="80"/>
    </location>
</feature>
<evidence type="ECO:0000313" key="8">
    <source>
        <dbReference type="Proteomes" id="UP000270673"/>
    </source>
</evidence>
<dbReference type="RefSeq" id="WP_127074999.1">
    <property type="nucleotide sequence ID" value="NZ_CP032819.1"/>
</dbReference>
<dbReference type="InterPro" id="IPR007627">
    <property type="entry name" value="RNA_pol_sigma70_r2"/>
</dbReference>
<evidence type="ECO:0000256" key="1">
    <source>
        <dbReference type="ARBA" id="ARBA00010641"/>
    </source>
</evidence>
<dbReference type="Gene3D" id="1.10.1740.10">
    <property type="match status" value="1"/>
</dbReference>
<dbReference type="InterPro" id="IPR013325">
    <property type="entry name" value="RNA_pol_sigma_r2"/>
</dbReference>
<dbReference type="InterPro" id="IPR014284">
    <property type="entry name" value="RNA_pol_sigma-70_dom"/>
</dbReference>
<comment type="similarity">
    <text evidence="1">Belongs to the sigma-70 factor family. ECF subfamily.</text>
</comment>
<dbReference type="Pfam" id="PF08281">
    <property type="entry name" value="Sigma70_r4_2"/>
    <property type="match status" value="1"/>
</dbReference>
<organism evidence="7 8">
    <name type="scientific">Butyricimonas faecalis</name>
    <dbReference type="NCBI Taxonomy" id="2093856"/>
    <lineage>
        <taxon>Bacteria</taxon>
        <taxon>Pseudomonadati</taxon>
        <taxon>Bacteroidota</taxon>
        <taxon>Bacteroidia</taxon>
        <taxon>Bacteroidales</taxon>
        <taxon>Odoribacteraceae</taxon>
        <taxon>Butyricimonas</taxon>
    </lineage>
</organism>
<dbReference type="SUPFAM" id="SSF88946">
    <property type="entry name" value="Sigma2 domain of RNA polymerase sigma factors"/>
    <property type="match status" value="1"/>
</dbReference>
<dbReference type="SUPFAM" id="SSF88659">
    <property type="entry name" value="Sigma3 and sigma4 domains of RNA polymerase sigma factors"/>
    <property type="match status" value="1"/>
</dbReference>
<dbReference type="NCBIfam" id="TIGR02985">
    <property type="entry name" value="Sig70_bacteroi1"/>
    <property type="match status" value="1"/>
</dbReference>
<gene>
    <name evidence="7" type="ORF">D8S85_09460</name>
</gene>
<feature type="domain" description="RNA polymerase sigma factor 70 region 4 type 2" evidence="6">
    <location>
        <begin position="108"/>
        <end position="160"/>
    </location>
</feature>
<dbReference type="InterPro" id="IPR036388">
    <property type="entry name" value="WH-like_DNA-bd_sf"/>
</dbReference>
<dbReference type="GO" id="GO:0003677">
    <property type="term" value="F:DNA binding"/>
    <property type="evidence" value="ECO:0007669"/>
    <property type="project" value="InterPro"/>
</dbReference>
<evidence type="ECO:0000259" key="6">
    <source>
        <dbReference type="Pfam" id="PF08281"/>
    </source>
</evidence>
<dbReference type="InterPro" id="IPR013324">
    <property type="entry name" value="RNA_pol_sigma_r3/r4-like"/>
</dbReference>
<dbReference type="PANTHER" id="PTHR43133:SF46">
    <property type="entry name" value="RNA POLYMERASE SIGMA-70 FACTOR ECF SUBFAMILY"/>
    <property type="match status" value="1"/>
</dbReference>
<sequence length="178" mass="20977">METLNSFNLSIKDIFDKHAKNLCLYALNYLKTDADAEDIVQDVFMRCWEKKEILSSGEKVIKTYLFNSVRNACLDKIEKKDIMCYHIDMIKQEVVDEETSTFDEKILQEIKNELAQMPEQTQKIITLIFMQNMKYQEVANKLHISINTVKTLLRNGIKHLRSHFSKHLELLVFLCKKI</sequence>
<evidence type="ECO:0000256" key="4">
    <source>
        <dbReference type="ARBA" id="ARBA00023163"/>
    </source>
</evidence>
<dbReference type="GO" id="GO:0006352">
    <property type="term" value="P:DNA-templated transcription initiation"/>
    <property type="evidence" value="ECO:0007669"/>
    <property type="project" value="InterPro"/>
</dbReference>
<evidence type="ECO:0000256" key="3">
    <source>
        <dbReference type="ARBA" id="ARBA00023082"/>
    </source>
</evidence>
<dbReference type="InterPro" id="IPR013249">
    <property type="entry name" value="RNA_pol_sigma70_r4_t2"/>
</dbReference>
<dbReference type="Gene3D" id="1.10.10.10">
    <property type="entry name" value="Winged helix-like DNA-binding domain superfamily/Winged helix DNA-binding domain"/>
    <property type="match status" value="1"/>
</dbReference>
<dbReference type="Pfam" id="PF04542">
    <property type="entry name" value="Sigma70_r2"/>
    <property type="match status" value="1"/>
</dbReference>
<accession>A0A3Q9INP5</accession>
<evidence type="ECO:0000313" key="7">
    <source>
        <dbReference type="EMBL" id="AZS29752.1"/>
    </source>
</evidence>
<dbReference type="NCBIfam" id="TIGR02937">
    <property type="entry name" value="sigma70-ECF"/>
    <property type="match status" value="1"/>
</dbReference>
<dbReference type="Proteomes" id="UP000270673">
    <property type="component" value="Chromosome"/>
</dbReference>
<dbReference type="KEGG" id="buy:D8S85_09460"/>
<dbReference type="GO" id="GO:0016987">
    <property type="term" value="F:sigma factor activity"/>
    <property type="evidence" value="ECO:0007669"/>
    <property type="project" value="UniProtKB-KW"/>
</dbReference>
<proteinExistence type="inferred from homology"/>
<keyword evidence="2" id="KW-0805">Transcription regulation</keyword>
<keyword evidence="4" id="KW-0804">Transcription</keyword>
<dbReference type="InterPro" id="IPR014327">
    <property type="entry name" value="RNA_pol_sigma70_bacteroid"/>
</dbReference>
<dbReference type="OrthoDB" id="1453134at2"/>
<dbReference type="InterPro" id="IPR039425">
    <property type="entry name" value="RNA_pol_sigma-70-like"/>
</dbReference>
<keyword evidence="3" id="KW-0731">Sigma factor</keyword>
<dbReference type="AlphaFoldDB" id="A0A3Q9INP5"/>
<reference evidence="7 8" key="1">
    <citation type="submission" date="2018-10" db="EMBL/GenBank/DDBJ databases">
        <title>Butyricimonas faecalis sp. nov., isolated from human faeces and emended description of the genus Butyricimonas.</title>
        <authorList>
            <person name="Le Roy T."/>
            <person name="Van der Smissen P."/>
            <person name="Paquot A."/>
            <person name="Delzenne N."/>
            <person name="Muccioli G."/>
            <person name="Collet J.-F."/>
            <person name="Cani P.D."/>
        </authorList>
    </citation>
    <scope>NUCLEOTIDE SEQUENCE [LARGE SCALE GENOMIC DNA]</scope>
    <source>
        <strain evidence="7 8">H184</strain>
    </source>
</reference>
<name>A0A3Q9INP5_9BACT</name>
<dbReference type="PANTHER" id="PTHR43133">
    <property type="entry name" value="RNA POLYMERASE ECF-TYPE SIGMA FACTO"/>
    <property type="match status" value="1"/>
</dbReference>
<evidence type="ECO:0000256" key="2">
    <source>
        <dbReference type="ARBA" id="ARBA00023015"/>
    </source>
</evidence>
<dbReference type="EMBL" id="CP032819">
    <property type="protein sequence ID" value="AZS29752.1"/>
    <property type="molecule type" value="Genomic_DNA"/>
</dbReference>